<feature type="compositionally biased region" description="Basic and acidic residues" evidence="6">
    <location>
        <begin position="75"/>
        <end position="89"/>
    </location>
</feature>
<evidence type="ECO:0000256" key="5">
    <source>
        <dbReference type="ARBA" id="ARBA00048434"/>
    </source>
</evidence>
<name>A0A0G4H4Q9_VITBC</name>
<dbReference type="PANTHER" id="PTHR13563">
    <property type="entry name" value="TRNA (GUANINE-9-) METHYLTRANSFERASE"/>
    <property type="match status" value="1"/>
</dbReference>
<dbReference type="PANTHER" id="PTHR13563:SF13">
    <property type="entry name" value="TRNA METHYLTRANSFERASE 10 HOMOLOG A"/>
    <property type="match status" value="1"/>
</dbReference>
<evidence type="ECO:0000259" key="7">
    <source>
        <dbReference type="PROSITE" id="PS51675"/>
    </source>
</evidence>
<keyword evidence="4" id="KW-0949">S-adenosyl-L-methionine</keyword>
<evidence type="ECO:0000256" key="6">
    <source>
        <dbReference type="SAM" id="MobiDB-lite"/>
    </source>
</evidence>
<dbReference type="InterPro" id="IPR038459">
    <property type="entry name" value="MT_TRM10-typ_sf"/>
</dbReference>
<keyword evidence="3" id="KW-0808">Transferase</keyword>
<feature type="compositionally biased region" description="Acidic residues" evidence="6">
    <location>
        <begin position="367"/>
        <end position="384"/>
    </location>
</feature>
<dbReference type="GO" id="GO:0052905">
    <property type="term" value="F:tRNA (guanosine(9)-N1)-methyltransferase activity"/>
    <property type="evidence" value="ECO:0007669"/>
    <property type="project" value="UniProtKB-EC"/>
</dbReference>
<feature type="region of interest" description="Disordered" evidence="6">
    <location>
        <begin position="1"/>
        <end position="89"/>
    </location>
</feature>
<evidence type="ECO:0000256" key="3">
    <source>
        <dbReference type="ARBA" id="ARBA00022679"/>
    </source>
</evidence>
<dbReference type="GO" id="GO:0002939">
    <property type="term" value="P:tRNA N1-guanine methylation"/>
    <property type="evidence" value="ECO:0007669"/>
    <property type="project" value="TreeGrafter"/>
</dbReference>
<dbReference type="InterPro" id="IPR028564">
    <property type="entry name" value="MT_TRM10-typ"/>
</dbReference>
<proteinExistence type="predicted"/>
<evidence type="ECO:0000313" key="9">
    <source>
        <dbReference type="Proteomes" id="UP000041254"/>
    </source>
</evidence>
<organism evidence="8 9">
    <name type="scientific">Vitrella brassicaformis (strain CCMP3155)</name>
    <dbReference type="NCBI Taxonomy" id="1169540"/>
    <lineage>
        <taxon>Eukaryota</taxon>
        <taxon>Sar</taxon>
        <taxon>Alveolata</taxon>
        <taxon>Colpodellida</taxon>
        <taxon>Vitrellaceae</taxon>
        <taxon>Vitrella</taxon>
    </lineage>
</organism>
<keyword evidence="9" id="KW-1185">Reference proteome</keyword>
<evidence type="ECO:0000313" key="8">
    <source>
        <dbReference type="EMBL" id="CEM38534.1"/>
    </source>
</evidence>
<dbReference type="Proteomes" id="UP000041254">
    <property type="component" value="Unassembled WGS sequence"/>
</dbReference>
<gene>
    <name evidence="8" type="ORF">Vbra_10545</name>
</gene>
<feature type="region of interest" description="Disordered" evidence="6">
    <location>
        <begin position="331"/>
        <end position="397"/>
    </location>
</feature>
<evidence type="ECO:0000256" key="4">
    <source>
        <dbReference type="ARBA" id="ARBA00022691"/>
    </source>
</evidence>
<comment type="catalytic activity">
    <reaction evidence="5">
        <text>guanosine(9) in tRNA + S-adenosyl-L-methionine = N(1)-methylguanosine(9) in tRNA + S-adenosyl-L-homocysteine + H(+)</text>
        <dbReference type="Rhea" id="RHEA:43156"/>
        <dbReference type="Rhea" id="RHEA-COMP:10367"/>
        <dbReference type="Rhea" id="RHEA-COMP:10368"/>
        <dbReference type="ChEBI" id="CHEBI:15378"/>
        <dbReference type="ChEBI" id="CHEBI:57856"/>
        <dbReference type="ChEBI" id="CHEBI:59789"/>
        <dbReference type="ChEBI" id="CHEBI:73542"/>
        <dbReference type="ChEBI" id="CHEBI:74269"/>
        <dbReference type="EC" id="2.1.1.221"/>
    </reaction>
</comment>
<feature type="domain" description="SAM-dependent MTase TRM10-type" evidence="7">
    <location>
        <begin position="120"/>
        <end position="311"/>
    </location>
</feature>
<dbReference type="EC" id="2.1.1.221" evidence="1"/>
<evidence type="ECO:0000256" key="2">
    <source>
        <dbReference type="ARBA" id="ARBA00022603"/>
    </source>
</evidence>
<accession>A0A0G4H4Q9</accession>
<dbReference type="InterPro" id="IPR007356">
    <property type="entry name" value="tRNA_m1G_MeTrfase_euk"/>
</dbReference>
<dbReference type="PROSITE" id="PS51675">
    <property type="entry name" value="SAM_MT_TRM10"/>
    <property type="match status" value="1"/>
</dbReference>
<dbReference type="InParanoid" id="A0A0G4H4Q9"/>
<dbReference type="Gene3D" id="3.40.1280.30">
    <property type="match status" value="1"/>
</dbReference>
<dbReference type="GO" id="GO:0005634">
    <property type="term" value="C:nucleus"/>
    <property type="evidence" value="ECO:0007669"/>
    <property type="project" value="TreeGrafter"/>
</dbReference>
<dbReference type="AlphaFoldDB" id="A0A0G4H4Q9"/>
<dbReference type="PhylomeDB" id="A0A0G4H4Q9"/>
<dbReference type="STRING" id="1169540.A0A0G4H4Q9"/>
<reference evidence="8 9" key="1">
    <citation type="submission" date="2014-11" db="EMBL/GenBank/DDBJ databases">
        <authorList>
            <person name="Zhu J."/>
            <person name="Qi W."/>
            <person name="Song R."/>
        </authorList>
    </citation>
    <scope>NUCLEOTIDE SEQUENCE [LARGE SCALE GENOMIC DNA]</scope>
</reference>
<dbReference type="CDD" id="cd18089">
    <property type="entry name" value="SPOUT_Trm10-like"/>
    <property type="match status" value="1"/>
</dbReference>
<evidence type="ECO:0000256" key="1">
    <source>
        <dbReference type="ARBA" id="ARBA00012797"/>
    </source>
</evidence>
<dbReference type="FunCoup" id="A0A0G4H4Q9">
    <property type="interactions" value="206"/>
</dbReference>
<dbReference type="EMBL" id="CDMY01000989">
    <property type="protein sequence ID" value="CEM38534.1"/>
    <property type="molecule type" value="Genomic_DNA"/>
</dbReference>
<feature type="compositionally biased region" description="Basic residues" evidence="6">
    <location>
        <begin position="56"/>
        <end position="74"/>
    </location>
</feature>
<sequence length="397" mass="45110">MTDPADSHTCTHTSRTGECGAGPPLAKHDAEAPSAPDGPGDGSASRGQPPLVRLTKSQKKVEARKRYRMKKRARQKETRREKRIEQREQRKQLLEGMTEEERAAFLEDEKRQKEALEKSYEGHLAAAYESGTKVVFNCSFMDQMSDKEKSSLAKQLSYAYNAMKTSDPPVRLQMHVTSFDKGGELWQRMLHFGAEKWKMHYHEGSAWDVFSLDDIVVLSPDAQEELECVDESKVYVIGGLVDRSIAKYESWSQAQQYGLPCRKLPFTRYIKENLGTVLNVNTVVEVLIRYLQTKDWEHALTASVPQRKQTNIGKKAVKLQTKRERKEYYESLRRAGVDVDDPPGKRPRLQPTGGDLEDDHREGDRTDSDEDEDDELDEDGDEDIHVDNGGQKGCECG</sequence>
<dbReference type="OMA" id="FKKNDGW"/>
<dbReference type="OrthoDB" id="278300at2759"/>
<protein>
    <recommendedName>
        <fullName evidence="1">tRNA (guanine(9)-N(1))-methyltransferase</fullName>
        <ecNumber evidence="1">2.1.1.221</ecNumber>
    </recommendedName>
</protein>
<dbReference type="VEuPathDB" id="CryptoDB:Vbra_10545"/>
<dbReference type="GO" id="GO:0000049">
    <property type="term" value="F:tRNA binding"/>
    <property type="evidence" value="ECO:0007669"/>
    <property type="project" value="TreeGrafter"/>
</dbReference>
<keyword evidence="2" id="KW-0489">Methyltransferase</keyword>